<dbReference type="EMBL" id="JAODUO010000254">
    <property type="protein sequence ID" value="KAK2184757.1"/>
    <property type="molecule type" value="Genomic_DNA"/>
</dbReference>
<dbReference type="Gene3D" id="2.130.10.10">
    <property type="entry name" value="YVTN repeat-like/Quinoprotein amine dehydrogenase"/>
    <property type="match status" value="1"/>
</dbReference>
<evidence type="ECO:0000256" key="1">
    <source>
        <dbReference type="SAM" id="MobiDB-lite"/>
    </source>
</evidence>
<organism evidence="4 5">
    <name type="scientific">Ridgeia piscesae</name>
    <name type="common">Tubeworm</name>
    <dbReference type="NCBI Taxonomy" id="27915"/>
    <lineage>
        <taxon>Eukaryota</taxon>
        <taxon>Metazoa</taxon>
        <taxon>Spiralia</taxon>
        <taxon>Lophotrochozoa</taxon>
        <taxon>Annelida</taxon>
        <taxon>Polychaeta</taxon>
        <taxon>Sedentaria</taxon>
        <taxon>Canalipalpata</taxon>
        <taxon>Sabellida</taxon>
        <taxon>Siboglinidae</taxon>
        <taxon>Ridgeia</taxon>
    </lineage>
</organism>
<dbReference type="InterPro" id="IPR050785">
    <property type="entry name" value="PAN2-PAN3_catalytic_subunit"/>
</dbReference>
<proteinExistence type="predicted"/>
<dbReference type="Pfam" id="PF20770">
    <property type="entry name" value="PAN2_N"/>
    <property type="match status" value="1"/>
</dbReference>
<evidence type="ECO:0000259" key="2">
    <source>
        <dbReference type="Pfam" id="PF13423"/>
    </source>
</evidence>
<dbReference type="Pfam" id="PF13423">
    <property type="entry name" value="UCH_1"/>
    <property type="match status" value="1"/>
</dbReference>
<dbReference type="SUPFAM" id="SSF54001">
    <property type="entry name" value="Cysteine proteinases"/>
    <property type="match status" value="1"/>
</dbReference>
<dbReference type="InterPro" id="IPR036322">
    <property type="entry name" value="WD40_repeat_dom_sf"/>
</dbReference>
<dbReference type="GO" id="GO:0000932">
    <property type="term" value="C:P-body"/>
    <property type="evidence" value="ECO:0007669"/>
    <property type="project" value="TreeGrafter"/>
</dbReference>
<keyword evidence="5" id="KW-1185">Reference proteome</keyword>
<dbReference type="SUPFAM" id="SSF50978">
    <property type="entry name" value="WD40 repeat-like"/>
    <property type="match status" value="1"/>
</dbReference>
<dbReference type="InterPro" id="IPR038765">
    <property type="entry name" value="Papain-like_cys_pep_sf"/>
</dbReference>
<dbReference type="InterPro" id="IPR048841">
    <property type="entry name" value="PAN2_N"/>
</dbReference>
<feature type="domain" description="PAN2-PAN3 deadenylation complex catalytic subunit PAN2 N-terminal" evidence="3">
    <location>
        <begin position="72"/>
        <end position="267"/>
    </location>
</feature>
<feature type="domain" description="PAN2 UCH" evidence="2">
    <location>
        <begin position="343"/>
        <end position="533"/>
    </location>
</feature>
<dbReference type="Proteomes" id="UP001209878">
    <property type="component" value="Unassembled WGS sequence"/>
</dbReference>
<accession>A0AAD9UCT8</accession>
<feature type="region of interest" description="Disordered" evidence="1">
    <location>
        <begin position="477"/>
        <end position="497"/>
    </location>
</feature>
<dbReference type="AlphaFoldDB" id="A0AAD9UCT8"/>
<dbReference type="Gene3D" id="3.90.70.10">
    <property type="entry name" value="Cysteine proteinases"/>
    <property type="match status" value="1"/>
</dbReference>
<evidence type="ECO:0000313" key="5">
    <source>
        <dbReference type="Proteomes" id="UP001209878"/>
    </source>
</evidence>
<evidence type="ECO:0000313" key="4">
    <source>
        <dbReference type="EMBL" id="KAK2184757.1"/>
    </source>
</evidence>
<dbReference type="InterPro" id="IPR015943">
    <property type="entry name" value="WD40/YVTN_repeat-like_dom_sf"/>
</dbReference>
<name>A0AAD9UCT8_RIDPI</name>
<reference evidence="4" key="1">
    <citation type="journal article" date="2023" name="Mol. Biol. Evol.">
        <title>Third-Generation Sequencing Reveals the Adaptive Role of the Epigenome in Three Deep-Sea Polychaetes.</title>
        <authorList>
            <person name="Perez M."/>
            <person name="Aroh O."/>
            <person name="Sun Y."/>
            <person name="Lan Y."/>
            <person name="Juniper S.K."/>
            <person name="Young C.R."/>
            <person name="Angers B."/>
            <person name="Qian P.Y."/>
        </authorList>
    </citation>
    <scope>NUCLEOTIDE SEQUENCE</scope>
    <source>
        <strain evidence="4">R07B-5</strain>
    </source>
</reference>
<dbReference type="GO" id="GO:0000289">
    <property type="term" value="P:nuclear-transcribed mRNA poly(A) tail shortening"/>
    <property type="evidence" value="ECO:0007669"/>
    <property type="project" value="TreeGrafter"/>
</dbReference>
<evidence type="ECO:0000259" key="3">
    <source>
        <dbReference type="Pfam" id="PF20770"/>
    </source>
</evidence>
<feature type="region of interest" description="Disordered" evidence="1">
    <location>
        <begin position="407"/>
        <end position="439"/>
    </location>
</feature>
<dbReference type="PANTHER" id="PTHR15728:SF0">
    <property type="entry name" value="PAN2-PAN3 DEADENYLATION COMPLEX CATALYTIC SUBUNIT PAN2"/>
    <property type="match status" value="1"/>
</dbReference>
<comment type="caution">
    <text evidence="4">The sequence shown here is derived from an EMBL/GenBank/DDBJ whole genome shotgun (WGS) entry which is preliminary data.</text>
</comment>
<gene>
    <name evidence="4" type="ORF">NP493_254g03006</name>
</gene>
<dbReference type="InterPro" id="IPR028881">
    <property type="entry name" value="PAN2_UCH_dom"/>
</dbReference>
<dbReference type="GO" id="GO:0031251">
    <property type="term" value="C:PAN complex"/>
    <property type="evidence" value="ECO:0007669"/>
    <property type="project" value="TreeGrafter"/>
</dbReference>
<dbReference type="GO" id="GO:0004535">
    <property type="term" value="F:poly(A)-specific ribonuclease activity"/>
    <property type="evidence" value="ECO:0007669"/>
    <property type="project" value="TreeGrafter"/>
</dbReference>
<dbReference type="PANTHER" id="PTHR15728">
    <property type="entry name" value="DEADENYLATION COMPLEX CATALYTIC SUBUNIT PAN2"/>
    <property type="match status" value="1"/>
</dbReference>
<feature type="compositionally biased region" description="Low complexity" evidence="1">
    <location>
        <begin position="481"/>
        <end position="493"/>
    </location>
</feature>
<sequence>MDFSAVPQEGMVPAGGMVPPMAQMPEDGSVPEDASLVPGQNGLVEHYDEELYQQGEFVEVKNFMVDGGDRFGVSAVAFDGQEELLWMGNQGGHVTSYHSLDLHKYTSFQMHETNEVRQMLTIDQNIFSLTSDSLRCWSKFGRPQFTYMSSATQDMQCMLVTGPGSILMGGHQPLVVELDIESHTEIRQVQVGDPGCAIFRYSSQYICTGDTGGKAHSGTLSDFDVHANQLVTCGFVKRMGNLTCDRFLMVYDLRLLRPMTPMQAQTEGTHITSFDMSPSNQVMAFGDAGGEDPFVSVPKRYRKVEIKYSKLGVEDFDFRHYNKTNFAGLETHIPNAYCNSMLQASNFLRAFRTIPEASALGLVLGDAEESMGKANLPRLIQNWSRFIVQQIHAELVEARKVQAKQKVEEEATKQEPGADTEDQTDVKTTPSSDTEVREEESVIRRLFGVYIENKFTCKCGESSKRDTCSHLIDLSYPDTTSSSRSHGKSSVASLRAETPQQHTFASVVERSLSQEVNTQAWCTRCEKYQPHEQVGIFYDAGTSVDILRCRNRNKWGYLMMQEQVGIFYDAGTSVDILRCRNRVVCCQLHAKSAAEDPNRAANNPPPARAFVKPCRYGEACTRKFCKFGHGDERDTQLEVVKPYLEEGVSEFAWVPLGLRLKLLSNGKVKINNLSDEVSSS</sequence>
<protein>
    <submittedName>
        <fullName evidence="4">Uncharacterized protein</fullName>
    </submittedName>
</protein>